<sequence length="383" mass="43694">MNENNSTDNRGWELYNERSKEIIQNKTEVVKSNFLSHTRSIKDILQLPPAERPEVEITCIDERAVISVRDNEGNLDIVHINTPGGGTEFLEDEDIEQIIMLSNGNIKINSHLFCGWGEYIFNQILDGDESNEDNLGNKSTGITRIMNSIRLALDDPKDVFWQSYLKEFEEKGLGKTDLLNKARIYVSKVAHRQNLDDQDNMIKDLVLQAFVHGKTIKLATRFEQIHEKLINDYNELKLMNGENENLTEPPQLDKRLNIVTYIDTLQNAPHQHIADSAIINMTRDRVFTSRFPVEGKDAFFARVGFKKSNPLIDLIFKIMEGDHSDSKELDHNIYVCCDEADKDPIESLIKGIAEVNSSRKIIVIGLSEEELNGQHDPLPPSVH</sequence>
<evidence type="ECO:0000313" key="2">
    <source>
        <dbReference type="Proteomes" id="UP000745577"/>
    </source>
</evidence>
<reference evidence="1" key="2">
    <citation type="journal article" date="2021" name="Microbiome">
        <title>Successional dynamics and alternative stable states in a saline activated sludge microbial community over 9 years.</title>
        <authorList>
            <person name="Wang Y."/>
            <person name="Ye J."/>
            <person name="Ju F."/>
            <person name="Liu L."/>
            <person name="Boyd J.A."/>
            <person name="Deng Y."/>
            <person name="Parks D.H."/>
            <person name="Jiang X."/>
            <person name="Yin X."/>
            <person name="Woodcroft B.J."/>
            <person name="Tyson G.W."/>
            <person name="Hugenholtz P."/>
            <person name="Polz M.F."/>
            <person name="Zhang T."/>
        </authorList>
    </citation>
    <scope>NUCLEOTIDE SEQUENCE</scope>
    <source>
        <strain evidence="1">HKST-UBA15</strain>
    </source>
</reference>
<dbReference type="EMBL" id="JAGQLL010000031">
    <property type="protein sequence ID" value="MCA9380119.1"/>
    <property type="molecule type" value="Genomic_DNA"/>
</dbReference>
<dbReference type="Proteomes" id="UP000745577">
    <property type="component" value="Unassembled WGS sequence"/>
</dbReference>
<dbReference type="AlphaFoldDB" id="A0A955L0F5"/>
<accession>A0A955L0F5</accession>
<gene>
    <name evidence="1" type="ORF">KC675_02965</name>
</gene>
<protein>
    <submittedName>
        <fullName evidence="1">Uncharacterized protein</fullName>
    </submittedName>
</protein>
<comment type="caution">
    <text evidence="1">The sequence shown here is derived from an EMBL/GenBank/DDBJ whole genome shotgun (WGS) entry which is preliminary data.</text>
</comment>
<name>A0A955L0F5_9BACT</name>
<reference evidence="1" key="1">
    <citation type="submission" date="2020-04" db="EMBL/GenBank/DDBJ databases">
        <authorList>
            <person name="Zhang T."/>
        </authorList>
    </citation>
    <scope>NUCLEOTIDE SEQUENCE</scope>
    <source>
        <strain evidence="1">HKST-UBA15</strain>
    </source>
</reference>
<organism evidence="1 2">
    <name type="scientific">Candidatus Dojkabacteria bacterium</name>
    <dbReference type="NCBI Taxonomy" id="2099670"/>
    <lineage>
        <taxon>Bacteria</taxon>
        <taxon>Candidatus Dojkabacteria</taxon>
    </lineage>
</organism>
<evidence type="ECO:0000313" key="1">
    <source>
        <dbReference type="EMBL" id="MCA9380119.1"/>
    </source>
</evidence>
<proteinExistence type="predicted"/>